<sequence length="123" mass="13935">MPYGDLMVIALYIMIFGLIAIVTFVIRNFGPSIVEYINSKTTEQQRELLAFLARSAVLFARNRFGHLSGQEQFTQAIDYFNKALVEKGIPISREEMEGLLELAYEEAKKAGLLQSLSKKIDEN</sequence>
<dbReference type="Pfam" id="PF09682">
    <property type="entry name" value="Phage_holin_6_1"/>
    <property type="match status" value="1"/>
</dbReference>
<keyword evidence="1" id="KW-1133">Transmembrane helix</keyword>
<organism evidence="2 3">
    <name type="scientific">Heliorestis convoluta</name>
    <dbReference type="NCBI Taxonomy" id="356322"/>
    <lineage>
        <taxon>Bacteria</taxon>
        <taxon>Bacillati</taxon>
        <taxon>Bacillota</taxon>
        <taxon>Clostridia</taxon>
        <taxon>Eubacteriales</taxon>
        <taxon>Heliobacteriaceae</taxon>
        <taxon>Heliorestis</taxon>
    </lineage>
</organism>
<gene>
    <name evidence="2" type="ORF">FTV88_1402</name>
</gene>
<evidence type="ECO:0000313" key="2">
    <source>
        <dbReference type="EMBL" id="QGG47549.1"/>
    </source>
</evidence>
<evidence type="ECO:0000313" key="3">
    <source>
        <dbReference type="Proteomes" id="UP000366051"/>
    </source>
</evidence>
<evidence type="ECO:0008006" key="4">
    <source>
        <dbReference type="Google" id="ProtNLM"/>
    </source>
</evidence>
<reference evidence="3" key="1">
    <citation type="submission" date="2019-11" db="EMBL/GenBank/DDBJ databases">
        <title>Genome sequence of Heliorestis convoluta strain HH, an alkaliphilic and minimalistic phototrophic bacterium from a soda lake in Egypt.</title>
        <authorList>
            <person name="Dewey E.D."/>
            <person name="Stokes L.M."/>
            <person name="Burchell B.M."/>
            <person name="Shaffer K.N."/>
            <person name="Huntington A.M."/>
            <person name="Baker J.M."/>
            <person name="Nadendla S."/>
            <person name="Giglio M.G."/>
            <person name="Touchman J.W."/>
            <person name="Blankenship R.E."/>
            <person name="Madigan M.T."/>
            <person name="Sattley W.M."/>
        </authorList>
    </citation>
    <scope>NUCLEOTIDE SEQUENCE [LARGE SCALE GENOMIC DNA]</scope>
    <source>
        <strain evidence="3">HH</strain>
    </source>
</reference>
<keyword evidence="1" id="KW-0812">Transmembrane</keyword>
<feature type="transmembrane region" description="Helical" evidence="1">
    <location>
        <begin position="6"/>
        <end position="26"/>
    </location>
</feature>
<evidence type="ECO:0000256" key="1">
    <source>
        <dbReference type="SAM" id="Phobius"/>
    </source>
</evidence>
<dbReference type="KEGG" id="hcv:FTV88_1402"/>
<protein>
    <recommendedName>
        <fullName evidence="4">Phage holin, LL-H family</fullName>
    </recommendedName>
</protein>
<keyword evidence="3" id="KW-1185">Reference proteome</keyword>
<dbReference type="OrthoDB" id="2083177at2"/>
<keyword evidence="1" id="KW-0472">Membrane</keyword>
<proteinExistence type="predicted"/>
<accession>A0A5Q2N169</accession>
<dbReference type="InterPro" id="IPR010026">
    <property type="entry name" value="Phage_holin_LL-H"/>
</dbReference>
<dbReference type="Proteomes" id="UP000366051">
    <property type="component" value="Chromosome"/>
</dbReference>
<dbReference type="EMBL" id="CP045875">
    <property type="protein sequence ID" value="QGG47549.1"/>
    <property type="molecule type" value="Genomic_DNA"/>
</dbReference>
<dbReference type="RefSeq" id="WP_153724904.1">
    <property type="nucleotide sequence ID" value="NZ_CP045875.1"/>
</dbReference>
<name>A0A5Q2N169_9FIRM</name>
<dbReference type="AlphaFoldDB" id="A0A5Q2N169"/>